<dbReference type="Gene3D" id="2.60.120.40">
    <property type="match status" value="1"/>
</dbReference>
<accession>A0ABQ6NE59</accession>
<protein>
    <recommendedName>
        <fullName evidence="1">C1q domain-containing protein</fullName>
    </recommendedName>
</protein>
<sequence length="151" mass="16636">MSIRKVKKGTCRPRSFKSAFKAISAKNQSIGRPEFGVTVKYGKVIFDAANEYDPVTSTFIPKHDGVYSLFGSILYKRGSKEPDEVSLLLTVNDFVVFAGSKVINSDREFITAAAVKRLRKGDVVKLSASSHVSGGVILKGFSTRFRGKRIR</sequence>
<keyword evidence="3" id="KW-1185">Reference proteome</keyword>
<proteinExistence type="predicted"/>
<dbReference type="Proteomes" id="UP001285921">
    <property type="component" value="Unassembled WGS sequence"/>
</dbReference>
<organism evidence="2 3">
    <name type="scientific">Paenibacillus glycanilyticus</name>
    <dbReference type="NCBI Taxonomy" id="126569"/>
    <lineage>
        <taxon>Bacteria</taxon>
        <taxon>Bacillati</taxon>
        <taxon>Bacillota</taxon>
        <taxon>Bacilli</taxon>
        <taxon>Bacillales</taxon>
        <taxon>Paenibacillaceae</taxon>
        <taxon>Paenibacillus</taxon>
    </lineage>
</organism>
<dbReference type="InterPro" id="IPR001073">
    <property type="entry name" value="C1q_dom"/>
</dbReference>
<dbReference type="SUPFAM" id="SSF49842">
    <property type="entry name" value="TNF-like"/>
    <property type="match status" value="1"/>
</dbReference>
<reference evidence="2 3" key="1">
    <citation type="submission" date="2023-05" db="EMBL/GenBank/DDBJ databases">
        <title>Draft genome of Paenibacillus sp. CCS26.</title>
        <authorList>
            <person name="Akita H."/>
            <person name="Shinto Y."/>
            <person name="Kimura Z."/>
        </authorList>
    </citation>
    <scope>NUCLEOTIDE SEQUENCE [LARGE SCALE GENOMIC DNA]</scope>
    <source>
        <strain evidence="2 3">CCS26</strain>
    </source>
</reference>
<name>A0ABQ6NE59_9BACL</name>
<feature type="domain" description="C1q" evidence="1">
    <location>
        <begin position="11"/>
        <end position="143"/>
    </location>
</feature>
<dbReference type="RefSeq" id="WP_317978685.1">
    <property type="nucleotide sequence ID" value="NZ_BTCL01000001.1"/>
</dbReference>
<dbReference type="SMART" id="SM00110">
    <property type="entry name" value="C1Q"/>
    <property type="match status" value="1"/>
</dbReference>
<evidence type="ECO:0000259" key="1">
    <source>
        <dbReference type="SMART" id="SM00110"/>
    </source>
</evidence>
<dbReference type="EMBL" id="BTCL01000001">
    <property type="protein sequence ID" value="GMK43355.1"/>
    <property type="molecule type" value="Genomic_DNA"/>
</dbReference>
<gene>
    <name evidence="2" type="ORF">PghCCS26_04820</name>
</gene>
<evidence type="ECO:0000313" key="3">
    <source>
        <dbReference type="Proteomes" id="UP001285921"/>
    </source>
</evidence>
<comment type="caution">
    <text evidence="2">The sequence shown here is derived from an EMBL/GenBank/DDBJ whole genome shotgun (WGS) entry which is preliminary data.</text>
</comment>
<dbReference type="InterPro" id="IPR008983">
    <property type="entry name" value="Tumour_necrosis_fac-like_dom"/>
</dbReference>
<dbReference type="Pfam" id="PF00386">
    <property type="entry name" value="C1q"/>
    <property type="match status" value="1"/>
</dbReference>
<evidence type="ECO:0000313" key="2">
    <source>
        <dbReference type="EMBL" id="GMK43355.1"/>
    </source>
</evidence>